<sequence>MAFVGGSGSLVTGRNVRPRVAPRMSAASRRDFLIAIAGGCLTGAALPAMAKEKIDLSLQELDKEVRKLKYEDEVLRNPDPAEGEKSIYATKRVDKVGNYEGEQSSRKETNKQKYADVVAKEKDELARLKSAFSKN</sequence>
<name>A0AAV8V363_9RHOD</name>
<protein>
    <submittedName>
        <fullName evidence="1">Uncharacterized protein</fullName>
    </submittedName>
</protein>
<evidence type="ECO:0000313" key="1">
    <source>
        <dbReference type="EMBL" id="KAJ8909164.1"/>
    </source>
</evidence>
<dbReference type="AlphaFoldDB" id="A0AAV8V363"/>
<dbReference type="Proteomes" id="UP001157974">
    <property type="component" value="Unassembled WGS sequence"/>
</dbReference>
<comment type="caution">
    <text evidence="1">The sequence shown here is derived from an EMBL/GenBank/DDBJ whole genome shotgun (WGS) entry which is preliminary data.</text>
</comment>
<reference evidence="1 2" key="1">
    <citation type="journal article" date="2023" name="Nat. Commun.">
        <title>Origin of minicircular mitochondrial genomes in red algae.</title>
        <authorList>
            <person name="Lee Y."/>
            <person name="Cho C.H."/>
            <person name="Lee Y.M."/>
            <person name="Park S.I."/>
            <person name="Yang J.H."/>
            <person name="West J.A."/>
            <person name="Bhattacharya D."/>
            <person name="Yoon H.S."/>
        </authorList>
    </citation>
    <scope>NUCLEOTIDE SEQUENCE [LARGE SCALE GENOMIC DNA]</scope>
    <source>
        <strain evidence="1 2">CCMP1338</strain>
        <tissue evidence="1">Whole cell</tissue>
    </source>
</reference>
<keyword evidence="2" id="KW-1185">Reference proteome</keyword>
<organism evidence="1 2">
    <name type="scientific">Rhodosorus marinus</name>
    <dbReference type="NCBI Taxonomy" id="101924"/>
    <lineage>
        <taxon>Eukaryota</taxon>
        <taxon>Rhodophyta</taxon>
        <taxon>Stylonematophyceae</taxon>
        <taxon>Stylonematales</taxon>
        <taxon>Stylonemataceae</taxon>
        <taxon>Rhodosorus</taxon>
    </lineage>
</organism>
<accession>A0AAV8V363</accession>
<proteinExistence type="predicted"/>
<dbReference type="EMBL" id="JAMWBK010000001">
    <property type="protein sequence ID" value="KAJ8909164.1"/>
    <property type="molecule type" value="Genomic_DNA"/>
</dbReference>
<evidence type="ECO:0000313" key="2">
    <source>
        <dbReference type="Proteomes" id="UP001157974"/>
    </source>
</evidence>
<gene>
    <name evidence="1" type="ORF">NDN08_005858</name>
</gene>